<evidence type="ECO:0000313" key="7">
    <source>
        <dbReference type="EMBL" id="KAK7755961.1"/>
    </source>
</evidence>
<comment type="similarity">
    <text evidence="1 4">Belongs to the aldehyde dehydrogenase family.</text>
</comment>
<accession>A0AAN9YSU8</accession>
<dbReference type="GO" id="GO:0016117">
    <property type="term" value="P:carotenoid biosynthetic process"/>
    <property type="evidence" value="ECO:0007669"/>
    <property type="project" value="UniProtKB-KW"/>
</dbReference>
<dbReference type="PIRSF" id="PIRSF036492">
    <property type="entry name" value="ALDH"/>
    <property type="match status" value="1"/>
</dbReference>
<dbReference type="GO" id="GO:0004029">
    <property type="term" value="F:aldehyde dehydrogenase (NAD+) activity"/>
    <property type="evidence" value="ECO:0007669"/>
    <property type="project" value="TreeGrafter"/>
</dbReference>
<keyword evidence="2" id="KW-0125">Carotenoid biosynthesis</keyword>
<gene>
    <name evidence="7" type="primary">HFD1</name>
    <name evidence="7" type="ORF">SLS62_001903</name>
</gene>
<dbReference type="EMBL" id="JAKJXP020000009">
    <property type="protein sequence ID" value="KAK7755961.1"/>
    <property type="molecule type" value="Genomic_DNA"/>
</dbReference>
<keyword evidence="8" id="KW-1185">Reference proteome</keyword>
<dbReference type="InterPro" id="IPR016161">
    <property type="entry name" value="Ald_DH/histidinol_DH"/>
</dbReference>
<dbReference type="FunFam" id="3.40.605.10:FF:000004">
    <property type="entry name" value="Aldehyde dehydrogenase"/>
    <property type="match status" value="1"/>
</dbReference>
<dbReference type="InterPro" id="IPR012394">
    <property type="entry name" value="Aldehyde_DH_NAD(P)"/>
</dbReference>
<feature type="domain" description="Aldehyde dehydrogenase" evidence="6">
    <location>
        <begin position="17"/>
        <end position="446"/>
    </location>
</feature>
<dbReference type="PANTHER" id="PTHR43570:SF11">
    <property type="entry name" value="ALDEHYDE DEHYDROGENASE"/>
    <property type="match status" value="1"/>
</dbReference>
<dbReference type="InterPro" id="IPR015590">
    <property type="entry name" value="Aldehyde_DH_dom"/>
</dbReference>
<dbReference type="InterPro" id="IPR016163">
    <property type="entry name" value="Ald_DH_C"/>
</dbReference>
<organism evidence="7 8">
    <name type="scientific">Diatrype stigma</name>
    <dbReference type="NCBI Taxonomy" id="117547"/>
    <lineage>
        <taxon>Eukaryota</taxon>
        <taxon>Fungi</taxon>
        <taxon>Dikarya</taxon>
        <taxon>Ascomycota</taxon>
        <taxon>Pezizomycotina</taxon>
        <taxon>Sordariomycetes</taxon>
        <taxon>Xylariomycetidae</taxon>
        <taxon>Xylariales</taxon>
        <taxon>Diatrypaceae</taxon>
        <taxon>Diatrype</taxon>
    </lineage>
</organism>
<dbReference type="InterPro" id="IPR016162">
    <property type="entry name" value="Ald_DH_N"/>
</dbReference>
<comment type="caution">
    <text evidence="7">The sequence shown here is derived from an EMBL/GenBank/DDBJ whole genome shotgun (WGS) entry which is preliminary data.</text>
</comment>
<feature type="active site" evidence="5">
    <location>
        <position position="227"/>
    </location>
</feature>
<proteinExistence type="inferred from homology"/>
<protein>
    <recommendedName>
        <fullName evidence="4">Aldehyde dehydrogenase</fullName>
    </recommendedName>
</protein>
<evidence type="ECO:0000256" key="2">
    <source>
        <dbReference type="ARBA" id="ARBA00022746"/>
    </source>
</evidence>
<dbReference type="Pfam" id="PF00171">
    <property type="entry name" value="Aldedh"/>
    <property type="match status" value="1"/>
</dbReference>
<name>A0AAN9YSU8_9PEZI</name>
<dbReference type="Proteomes" id="UP001320420">
    <property type="component" value="Unassembled WGS sequence"/>
</dbReference>
<reference evidence="7 8" key="1">
    <citation type="submission" date="2024-02" db="EMBL/GenBank/DDBJ databases">
        <title>De novo assembly and annotation of 12 fungi associated with fruit tree decline syndrome in Ontario, Canada.</title>
        <authorList>
            <person name="Sulman M."/>
            <person name="Ellouze W."/>
            <person name="Ilyukhin E."/>
        </authorList>
    </citation>
    <scope>NUCLEOTIDE SEQUENCE [LARGE SCALE GENOMIC DNA]</scope>
    <source>
        <strain evidence="7 8">M11/M66-122</strain>
    </source>
</reference>
<evidence type="ECO:0000256" key="5">
    <source>
        <dbReference type="PIRSR" id="PIRSR036492-1"/>
    </source>
</evidence>
<keyword evidence="3 4" id="KW-0560">Oxidoreductase</keyword>
<dbReference type="PANTHER" id="PTHR43570">
    <property type="entry name" value="ALDEHYDE DEHYDROGENASE"/>
    <property type="match status" value="1"/>
</dbReference>
<dbReference type="GO" id="GO:0006081">
    <property type="term" value="P:aldehyde metabolic process"/>
    <property type="evidence" value="ECO:0007669"/>
    <property type="project" value="InterPro"/>
</dbReference>
<evidence type="ECO:0000313" key="8">
    <source>
        <dbReference type="Proteomes" id="UP001320420"/>
    </source>
</evidence>
<feature type="active site" evidence="5">
    <location>
        <position position="261"/>
    </location>
</feature>
<dbReference type="AlphaFoldDB" id="A0AAN9YSU8"/>
<dbReference type="CDD" id="cd07135">
    <property type="entry name" value="ALDH_F14-YMR110C"/>
    <property type="match status" value="1"/>
</dbReference>
<evidence type="ECO:0000259" key="6">
    <source>
        <dbReference type="Pfam" id="PF00171"/>
    </source>
</evidence>
<evidence type="ECO:0000256" key="1">
    <source>
        <dbReference type="ARBA" id="ARBA00009986"/>
    </source>
</evidence>
<dbReference type="SUPFAM" id="SSF53720">
    <property type="entry name" value="ALDH-like"/>
    <property type="match status" value="1"/>
</dbReference>
<dbReference type="GO" id="GO:0005737">
    <property type="term" value="C:cytoplasm"/>
    <property type="evidence" value="ECO:0007669"/>
    <property type="project" value="TreeGrafter"/>
</dbReference>
<dbReference type="Gene3D" id="3.40.605.10">
    <property type="entry name" value="Aldehyde Dehydrogenase, Chain A, domain 1"/>
    <property type="match status" value="1"/>
</dbReference>
<evidence type="ECO:0000256" key="4">
    <source>
        <dbReference type="PIRNR" id="PIRNR036492"/>
    </source>
</evidence>
<sequence>MSSPDIKLPPFEHTSMEEISRSAAELRDFFQTNQTKDVEWRLVQLRKLWWGLQDYKEHILAALKQDLNKPAVEAVVTELNFAEQDLHLIIKKLKGWAKDDNSGLDYPLTFAPVRPRLRKDPLGAVLIIGTYNFPFMLNLCPLIGAVAAGCTAVLKPSENAPATAVVLKSLVEACLDPAAYRVVLGAVPETTALLDERWAKIMYTGNATVARIIARKAAETLTPVTLELGGRNPAFVTPATDLALAARRLLWGKTLCAGQVCMSQNYTLVERAAVDDFVRHLNAACADFYPQGARASPDYARVINERQFDRIKNMLDTTRGKIVMGGETDREDLFIAPTAVLVDSVDDPMIKEESFGPVWSILPYDDLDDAIKIAKGIDPTPLSLMTFGSKSENDKILGSIISGGASLNDAYMHGAVATLPFGGVGESGTGAYHGRASFDNFTHCRLVVETPGWWMDKLLRVRYPPYLNSELRRYEWLSSERPDFGRDGRPARAGPVRYWLGLILGLGGSSARGALFRWVLALASGCAAIALAADRGAVGSGSAGGFLAGLKALLLGA</sequence>
<evidence type="ECO:0000256" key="3">
    <source>
        <dbReference type="ARBA" id="ARBA00023002"/>
    </source>
</evidence>
<dbReference type="Gene3D" id="3.40.309.10">
    <property type="entry name" value="Aldehyde Dehydrogenase, Chain A, domain 2"/>
    <property type="match status" value="1"/>
</dbReference>